<gene>
    <name evidence="3" type="ORF">HQN59_11040</name>
</gene>
<feature type="chain" id="PRO_5031572576" description="TonB C-terminal domain-containing protein" evidence="2">
    <location>
        <begin position="30"/>
        <end position="175"/>
    </location>
</feature>
<dbReference type="Proteomes" id="UP000529637">
    <property type="component" value="Unassembled WGS sequence"/>
</dbReference>
<dbReference type="EMBL" id="JABWMJ010000004">
    <property type="protein sequence ID" value="NUZ06296.1"/>
    <property type="molecule type" value="Genomic_DNA"/>
</dbReference>
<reference evidence="3 4" key="1">
    <citation type="submission" date="2020-06" db="EMBL/GenBank/DDBJ databases">
        <title>Schlegella sp. ID0723 isolated from air conditioner.</title>
        <authorList>
            <person name="Kim D.Y."/>
            <person name="Kim D.-U."/>
        </authorList>
    </citation>
    <scope>NUCLEOTIDE SEQUENCE [LARGE SCALE GENOMIC DNA]</scope>
    <source>
        <strain evidence="3 4">ID0723</strain>
    </source>
</reference>
<accession>A0A7Y6NNE0</accession>
<evidence type="ECO:0000256" key="2">
    <source>
        <dbReference type="SAM" id="SignalP"/>
    </source>
</evidence>
<organism evidence="3 4">
    <name type="scientific">Piscinibacter koreensis</name>
    <dbReference type="NCBI Taxonomy" id="2742824"/>
    <lineage>
        <taxon>Bacteria</taxon>
        <taxon>Pseudomonadati</taxon>
        <taxon>Pseudomonadota</taxon>
        <taxon>Betaproteobacteria</taxon>
        <taxon>Burkholderiales</taxon>
        <taxon>Sphaerotilaceae</taxon>
        <taxon>Piscinibacter</taxon>
    </lineage>
</organism>
<sequence length="175" mass="18901">MEIVRATRPLAACLAAAALVAGCSLPGLGGRGDVVSPQREPAPPPTPAAAAAAEKPPEARGLPPPETMRSWAELRRQAAERLVAANPGRVYTGRAPDPLLAIPVLEIELNADGSVRRIDVLRTPRQAKETVQLAVDAVHRAAPFGNVSRLPRPWKFVETFLFDDERRFKPRTLEP</sequence>
<feature type="region of interest" description="Disordered" evidence="1">
    <location>
        <begin position="32"/>
        <end position="69"/>
    </location>
</feature>
<evidence type="ECO:0000313" key="3">
    <source>
        <dbReference type="EMBL" id="NUZ06296.1"/>
    </source>
</evidence>
<evidence type="ECO:0000313" key="4">
    <source>
        <dbReference type="Proteomes" id="UP000529637"/>
    </source>
</evidence>
<feature type="signal peptide" evidence="2">
    <location>
        <begin position="1"/>
        <end position="29"/>
    </location>
</feature>
<protein>
    <recommendedName>
        <fullName evidence="5">TonB C-terminal domain-containing protein</fullName>
    </recommendedName>
</protein>
<comment type="caution">
    <text evidence="3">The sequence shown here is derived from an EMBL/GenBank/DDBJ whole genome shotgun (WGS) entry which is preliminary data.</text>
</comment>
<dbReference type="PROSITE" id="PS51257">
    <property type="entry name" value="PROKAR_LIPOPROTEIN"/>
    <property type="match status" value="1"/>
</dbReference>
<evidence type="ECO:0000256" key="1">
    <source>
        <dbReference type="SAM" id="MobiDB-lite"/>
    </source>
</evidence>
<keyword evidence="4" id="KW-1185">Reference proteome</keyword>
<name>A0A7Y6NNE0_9BURK</name>
<proteinExistence type="predicted"/>
<keyword evidence="2" id="KW-0732">Signal</keyword>
<dbReference type="AlphaFoldDB" id="A0A7Y6NNE0"/>
<evidence type="ECO:0008006" key="5">
    <source>
        <dbReference type="Google" id="ProtNLM"/>
    </source>
</evidence>